<comment type="cofactor">
    <cofactor evidence="6">
        <name>Ca(2+)</name>
        <dbReference type="ChEBI" id="CHEBI:29108"/>
    </cofactor>
    <text evidence="6">Binds 1 Ca(2+) ion per dimer.</text>
</comment>
<dbReference type="PIRSF" id="PIRSF001227">
    <property type="entry name" value="Pen_acylase"/>
    <property type="match status" value="1"/>
</dbReference>
<dbReference type="GO" id="GO:0046872">
    <property type="term" value="F:metal ion binding"/>
    <property type="evidence" value="ECO:0007669"/>
    <property type="project" value="UniProtKB-KW"/>
</dbReference>
<dbReference type="Gene3D" id="1.10.1400.10">
    <property type="match status" value="1"/>
</dbReference>
<organism evidence="7 8">
    <name type="scientific">Pseudoalteromonas ulvae</name>
    <dbReference type="NCBI Taxonomy" id="107327"/>
    <lineage>
        <taxon>Bacteria</taxon>
        <taxon>Pseudomonadati</taxon>
        <taxon>Pseudomonadota</taxon>
        <taxon>Gammaproteobacteria</taxon>
        <taxon>Alteromonadales</taxon>
        <taxon>Pseudoalteromonadaceae</taxon>
        <taxon>Pseudoalteromonas</taxon>
    </lineage>
</organism>
<feature type="binding site" evidence="6">
    <location>
        <position position="330"/>
    </location>
    <ligand>
        <name>Ca(2+)</name>
        <dbReference type="ChEBI" id="CHEBI:29108"/>
    </ligand>
</feature>
<dbReference type="InterPro" id="IPR014395">
    <property type="entry name" value="Pen/GL7ACA/AHL_acylase"/>
</dbReference>
<dbReference type="GO" id="GO:0016811">
    <property type="term" value="F:hydrolase activity, acting on carbon-nitrogen (but not peptide) bonds, in linear amides"/>
    <property type="evidence" value="ECO:0007669"/>
    <property type="project" value="InterPro"/>
</dbReference>
<feature type="binding site" evidence="6">
    <location>
        <position position="327"/>
    </location>
    <ligand>
        <name>Ca(2+)</name>
        <dbReference type="ChEBI" id="CHEBI:29108"/>
    </ligand>
</feature>
<reference evidence="7 8" key="1">
    <citation type="submission" date="2017-02" db="EMBL/GenBank/DDBJ databases">
        <title>Pseudoalteromonas ulvae TC14 Genome.</title>
        <authorList>
            <person name="Molmeret M."/>
        </authorList>
    </citation>
    <scope>NUCLEOTIDE SEQUENCE [LARGE SCALE GENOMIC DNA]</scope>
    <source>
        <strain evidence="7">TC14</strain>
    </source>
</reference>
<keyword evidence="3" id="KW-0865">Zymogen</keyword>
<dbReference type="RefSeq" id="WP_425320204.1">
    <property type="nucleotide sequence ID" value="NZ_MWPV01000007.1"/>
</dbReference>
<dbReference type="Gene3D" id="2.30.120.10">
    <property type="match status" value="1"/>
</dbReference>
<dbReference type="SUPFAM" id="SSF56235">
    <property type="entry name" value="N-terminal nucleophile aminohydrolases (Ntn hydrolases)"/>
    <property type="match status" value="1"/>
</dbReference>
<dbReference type="InterPro" id="IPR043147">
    <property type="entry name" value="Penicillin_amidase_A-knob"/>
</dbReference>
<dbReference type="CDD" id="cd03747">
    <property type="entry name" value="Ntn_PGA_like"/>
    <property type="match status" value="1"/>
</dbReference>
<evidence type="ECO:0000256" key="1">
    <source>
        <dbReference type="ARBA" id="ARBA00006586"/>
    </source>
</evidence>
<proteinExistence type="inferred from homology"/>
<comment type="similarity">
    <text evidence="1">Belongs to the peptidase S45 family.</text>
</comment>
<dbReference type="PANTHER" id="PTHR34218">
    <property type="entry name" value="PEPTIDASE S45 PENICILLIN AMIDASE"/>
    <property type="match status" value="1"/>
</dbReference>
<dbReference type="Gene3D" id="1.10.439.10">
    <property type="entry name" value="Penicillin Amidohydrolase, domain 1"/>
    <property type="match status" value="1"/>
</dbReference>
<comment type="caution">
    <text evidence="7">The sequence shown here is derived from an EMBL/GenBank/DDBJ whole genome shotgun (WGS) entry which is preliminary data.</text>
</comment>
<dbReference type="Pfam" id="PF01804">
    <property type="entry name" value="Penicil_amidase"/>
    <property type="match status" value="1"/>
</dbReference>
<dbReference type="AlphaFoldDB" id="A0A2C9ZZY5"/>
<keyword evidence="8" id="KW-1185">Reference proteome</keyword>
<evidence type="ECO:0000313" key="7">
    <source>
        <dbReference type="EMBL" id="OUL56331.1"/>
    </source>
</evidence>
<dbReference type="InterPro" id="IPR023343">
    <property type="entry name" value="Penicillin_amidase_dom1"/>
</dbReference>
<evidence type="ECO:0000313" key="8">
    <source>
        <dbReference type="Proteomes" id="UP000194841"/>
    </source>
</evidence>
<dbReference type="InterPro" id="IPR043146">
    <property type="entry name" value="Penicillin_amidase_N_B-knob"/>
</dbReference>
<evidence type="ECO:0000256" key="6">
    <source>
        <dbReference type="PIRSR" id="PIRSR001227-2"/>
    </source>
</evidence>
<evidence type="ECO:0000256" key="5">
    <source>
        <dbReference type="PIRSR" id="PIRSR001227-1"/>
    </source>
</evidence>
<dbReference type="PANTHER" id="PTHR34218:SF4">
    <property type="entry name" value="ACYL-HOMOSERINE LACTONE ACYLASE QUIP"/>
    <property type="match status" value="1"/>
</dbReference>
<name>A0A2C9ZZY5_PSEDV</name>
<protein>
    <submittedName>
        <fullName evidence="7">Penicillin acylase family protein</fullName>
    </submittedName>
</protein>
<accession>A0A2C9ZZY5</accession>
<dbReference type="InterPro" id="IPR029055">
    <property type="entry name" value="Ntn_hydrolases_N"/>
</dbReference>
<dbReference type="Proteomes" id="UP000194841">
    <property type="component" value="Unassembled WGS sequence"/>
</dbReference>
<evidence type="ECO:0000256" key="4">
    <source>
        <dbReference type="ARBA" id="ARBA00038735"/>
    </source>
</evidence>
<dbReference type="InterPro" id="IPR002692">
    <property type="entry name" value="S45"/>
</dbReference>
<evidence type="ECO:0000256" key="3">
    <source>
        <dbReference type="ARBA" id="ARBA00023145"/>
    </source>
</evidence>
<keyword evidence="6" id="KW-0479">Metal-binding</keyword>
<keyword evidence="2" id="KW-0378">Hydrolase</keyword>
<comment type="subunit">
    <text evidence="4">Heterodimer of an alpha subunit and a beta subunit processed from the same precursor.</text>
</comment>
<dbReference type="EMBL" id="MWPV01000007">
    <property type="protein sequence ID" value="OUL56331.1"/>
    <property type="molecule type" value="Genomic_DNA"/>
</dbReference>
<dbReference type="GO" id="GO:0017000">
    <property type="term" value="P:antibiotic biosynthetic process"/>
    <property type="evidence" value="ECO:0007669"/>
    <property type="project" value="InterPro"/>
</dbReference>
<feature type="active site" description="Nucleophile" evidence="5">
    <location>
        <position position="251"/>
    </location>
</feature>
<gene>
    <name evidence="7" type="ORF">B1199_18550</name>
</gene>
<dbReference type="Gene3D" id="3.60.20.10">
    <property type="entry name" value="Glutamine Phosphoribosylpyrophosphate, subunit 1, domain 1"/>
    <property type="match status" value="1"/>
</dbReference>
<sequence length="766" mass="85295">MLRLFKWITTGLILLALLTTALVYGVLSISLPSLSGQGQSQGVSQPVSIARDALGTAVVSANNRVDAAYALGFAHSQDRFFQMDLLRRNAAGELSELFGKAALDLDKKMRFHQFRKRASKIVTQLPERDQQILAAYAQGVNEAQAQSYPSFEYLLAGAERQPWQPVDSLLVIYTMYLDLQTGNFERDLVLEQVKQQFGDEMLTFLTQPSQYQAALDGSEEPIPDSDIPELSSPLKAQLAYQKIAEPLGIGSNNWAVTGALTESGHGMLSDDMHLSIAVPVIWYRAQLNYFENNQQHQITGVTLPGAPAVVVGTNGHVAWGFTNGYLDTADWIKLDDAVATYDVEEQYPIVDGTTEVAALTMSDYGPVKEVNGQRYALSWVAHQPYAVDMELLNLEQAHSVGQALEVAKTIGIPVQNMLVVDKQGQAAWQPTGAVPARINPSDVAVDPAEYSVLWQEDASDLPQVRNPDNHRLWTGNSRVIATEQLPRFGDGGYALGARAVQIRDRLNEKERFSEQDFYQIQLDNQARFLTKWHGLLISTLKQEPERFARDIKDLENWQACACPDSVGYTLVRHFRSRLTDTVFSAVESQLSEYDLSLSAIKNNLETPIWQMIAAQPSSWLPANYGTWPEFMLESYQQMRDELLEIHGQSRHASLQVLQWGKVNELRIQHPFSKQIPLLSHLLDMPRSPGFGDSYMPAVQKTGFGASQRLFVQPGLEENAILTLPGGQSGHPFSPFYRAGFSDYVQGNNTPLLPTETMHQITISPLK</sequence>
<evidence type="ECO:0000256" key="2">
    <source>
        <dbReference type="ARBA" id="ARBA00022801"/>
    </source>
</evidence>
<keyword evidence="6" id="KW-0106">Calcium</keyword>